<dbReference type="Bgee" id="ENSPPAG00000041567">
    <property type="expression patterns" value="Expressed in liver and 6 other cell types or tissues"/>
</dbReference>
<accession>A0A2R9C759</accession>
<dbReference type="EMBL" id="AJFE02113669">
    <property type="status" value="NOT_ANNOTATED_CDS"/>
    <property type="molecule type" value="Genomic_DNA"/>
</dbReference>
<evidence type="ECO:0000256" key="2">
    <source>
        <dbReference type="ARBA" id="ARBA00022692"/>
    </source>
</evidence>
<dbReference type="EMBL" id="AJFE02113671">
    <property type="status" value="NOT_ANNOTATED_CDS"/>
    <property type="molecule type" value="Genomic_DNA"/>
</dbReference>
<keyword evidence="5" id="KW-0325">Glycoprotein</keyword>
<dbReference type="InterPro" id="IPR019336">
    <property type="entry name" value="GPR180/TMEM145_TM"/>
</dbReference>
<evidence type="ECO:0000256" key="5">
    <source>
        <dbReference type="ARBA" id="ARBA00023180"/>
    </source>
</evidence>
<evidence type="ECO:0000256" key="7">
    <source>
        <dbReference type="SAM" id="SignalP"/>
    </source>
</evidence>
<name>A0A2R9C759_PANPA</name>
<dbReference type="GeneTree" id="ENSGT00940000153981"/>
<dbReference type="Ensembl" id="ENSPPAT00000060529.1">
    <property type="protein sequence ID" value="ENSPPAP00000037629.1"/>
    <property type="gene ID" value="ENSPPAG00000041567.1"/>
</dbReference>
<keyword evidence="3 6" id="KW-1133">Transmembrane helix</keyword>
<dbReference type="Pfam" id="PF10192">
    <property type="entry name" value="GPR180-TMEM145_TM"/>
    <property type="match status" value="1"/>
</dbReference>
<feature type="transmembrane region" description="Helical" evidence="6">
    <location>
        <begin position="173"/>
        <end position="193"/>
    </location>
</feature>
<evidence type="ECO:0000256" key="1">
    <source>
        <dbReference type="ARBA" id="ARBA00004141"/>
    </source>
</evidence>
<evidence type="ECO:0000256" key="4">
    <source>
        <dbReference type="ARBA" id="ARBA00023136"/>
    </source>
</evidence>
<evidence type="ECO:0000259" key="9">
    <source>
        <dbReference type="Pfam" id="PF21870"/>
    </source>
</evidence>
<dbReference type="Pfam" id="PF21870">
    <property type="entry name" value="GP180_GOLD"/>
    <property type="match status" value="1"/>
</dbReference>
<feature type="chain" id="PRO_5015356729" evidence="7">
    <location>
        <begin position="23"/>
        <end position="431"/>
    </location>
</feature>
<keyword evidence="7" id="KW-0732">Signal</keyword>
<comment type="subcellular location">
    <subcellularLocation>
        <location evidence="1">Membrane</location>
        <topology evidence="1">Multi-pass membrane protein</topology>
    </subcellularLocation>
</comment>
<reference evidence="10 11" key="1">
    <citation type="journal article" date="2012" name="Nature">
        <title>The bonobo genome compared with the chimpanzee and human genomes.</title>
        <authorList>
            <person name="Prufer K."/>
            <person name="Munch K."/>
            <person name="Hellmann I."/>
            <person name="Akagi K."/>
            <person name="Miller J.R."/>
            <person name="Walenz B."/>
            <person name="Koren S."/>
            <person name="Sutton G."/>
            <person name="Kodira C."/>
            <person name="Winer R."/>
            <person name="Knight J.R."/>
            <person name="Mullikin J.C."/>
            <person name="Meader S.J."/>
            <person name="Ponting C.P."/>
            <person name="Lunter G."/>
            <person name="Higashino S."/>
            <person name="Hobolth A."/>
            <person name="Dutheil J."/>
            <person name="Karakoc E."/>
            <person name="Alkan C."/>
            <person name="Sajjadian S."/>
            <person name="Catacchio C.R."/>
            <person name="Ventura M."/>
            <person name="Marques-Bonet T."/>
            <person name="Eichler E.E."/>
            <person name="Andre C."/>
            <person name="Atencia R."/>
            <person name="Mugisha L."/>
            <person name="Junhold J."/>
            <person name="Patterson N."/>
            <person name="Siebauer M."/>
            <person name="Good J.M."/>
            <person name="Fischer A."/>
            <person name="Ptak S.E."/>
            <person name="Lachmann M."/>
            <person name="Symer D.E."/>
            <person name="Mailund T."/>
            <person name="Schierup M.H."/>
            <person name="Andres A.M."/>
            <person name="Kelso J."/>
            <person name="Paabo S."/>
        </authorList>
    </citation>
    <scope>NUCLEOTIDE SEQUENCE [LARGE SCALE GENOMIC DNA]</scope>
</reference>
<reference evidence="10" key="2">
    <citation type="submission" date="2025-08" db="UniProtKB">
        <authorList>
            <consortium name="Ensembl"/>
        </authorList>
    </citation>
    <scope>IDENTIFICATION</scope>
</reference>
<dbReference type="GO" id="GO:0019236">
    <property type="term" value="P:response to pheromone"/>
    <property type="evidence" value="ECO:0007669"/>
    <property type="project" value="InterPro"/>
</dbReference>
<organism evidence="10 11">
    <name type="scientific">Pan paniscus</name>
    <name type="common">Pygmy chimpanzee</name>
    <name type="synonym">Bonobo</name>
    <dbReference type="NCBI Taxonomy" id="9597"/>
    <lineage>
        <taxon>Eukaryota</taxon>
        <taxon>Metazoa</taxon>
        <taxon>Chordata</taxon>
        <taxon>Craniata</taxon>
        <taxon>Vertebrata</taxon>
        <taxon>Euteleostomi</taxon>
        <taxon>Mammalia</taxon>
        <taxon>Eutheria</taxon>
        <taxon>Euarchontoglires</taxon>
        <taxon>Primates</taxon>
        <taxon>Haplorrhini</taxon>
        <taxon>Catarrhini</taxon>
        <taxon>Hominidae</taxon>
        <taxon>Pan</taxon>
    </lineage>
</organism>
<evidence type="ECO:0000259" key="8">
    <source>
        <dbReference type="Pfam" id="PF10192"/>
    </source>
</evidence>
<dbReference type="InterPro" id="IPR053880">
    <property type="entry name" value="GPR180-like_N"/>
</dbReference>
<feature type="transmembrane region" description="Helical" evidence="6">
    <location>
        <begin position="243"/>
        <end position="260"/>
    </location>
</feature>
<dbReference type="GO" id="GO:0007186">
    <property type="term" value="P:G protein-coupled receptor signaling pathway"/>
    <property type="evidence" value="ECO:0007669"/>
    <property type="project" value="InterPro"/>
</dbReference>
<dbReference type="PANTHER" id="PTHR23252">
    <property type="entry name" value="INTIMAL THICKNESS RECEPTOR-RELATED"/>
    <property type="match status" value="1"/>
</dbReference>
<feature type="transmembrane region" description="Helical" evidence="6">
    <location>
        <begin position="348"/>
        <end position="373"/>
    </location>
</feature>
<dbReference type="PANTHER" id="PTHR23252:SF29">
    <property type="entry name" value="INTEGRAL MEMBRANE PROTEIN GPR180"/>
    <property type="match status" value="1"/>
</dbReference>
<reference evidence="10" key="3">
    <citation type="submission" date="2025-09" db="UniProtKB">
        <authorList>
            <consortium name="Ensembl"/>
        </authorList>
    </citation>
    <scope>IDENTIFICATION</scope>
</reference>
<evidence type="ECO:0000256" key="6">
    <source>
        <dbReference type="SAM" id="Phobius"/>
    </source>
</evidence>
<feature type="signal peptide" evidence="7">
    <location>
        <begin position="1"/>
        <end position="22"/>
    </location>
</feature>
<feature type="transmembrane region" description="Helical" evidence="6">
    <location>
        <begin position="205"/>
        <end position="223"/>
    </location>
</feature>
<feature type="domain" description="GPR180-like N-terminal" evidence="9">
    <location>
        <begin position="24"/>
        <end position="133"/>
    </location>
</feature>
<feature type="transmembrane region" description="Helical" evidence="6">
    <location>
        <begin position="379"/>
        <end position="400"/>
    </location>
</feature>
<dbReference type="InterPro" id="IPR047831">
    <property type="entry name" value="GPR180/TMEM145"/>
</dbReference>
<dbReference type="Proteomes" id="UP000240080">
    <property type="component" value="Chromosome 13"/>
</dbReference>
<protein>
    <submittedName>
        <fullName evidence="10">G protein-coupled receptor 180</fullName>
    </submittedName>
</protein>
<evidence type="ECO:0000256" key="3">
    <source>
        <dbReference type="ARBA" id="ARBA00022989"/>
    </source>
</evidence>
<dbReference type="AlphaFoldDB" id="A0A2R9C759"/>
<feature type="domain" description="GPR180/TMEM145 transmembrane" evidence="8">
    <location>
        <begin position="177"/>
        <end position="396"/>
    </location>
</feature>
<keyword evidence="11" id="KW-1185">Reference proteome</keyword>
<dbReference type="GO" id="GO:0016020">
    <property type="term" value="C:membrane"/>
    <property type="evidence" value="ECO:0007669"/>
    <property type="project" value="UniProtKB-SubCell"/>
</dbReference>
<feature type="transmembrane region" description="Helical" evidence="6">
    <location>
        <begin position="272"/>
        <end position="295"/>
    </location>
</feature>
<gene>
    <name evidence="10" type="primary">GPR180</name>
</gene>
<keyword evidence="4 6" id="KW-0472">Membrane</keyword>
<proteinExistence type="predicted"/>
<evidence type="ECO:0000313" key="10">
    <source>
        <dbReference type="Ensembl" id="ENSPPAP00000037629.1"/>
    </source>
</evidence>
<keyword evidence="2 6" id="KW-0812">Transmembrane</keyword>
<evidence type="ECO:0000313" key="11">
    <source>
        <dbReference type="Proteomes" id="UP000240080"/>
    </source>
</evidence>
<feature type="transmembrane region" description="Helical" evidence="6">
    <location>
        <begin position="315"/>
        <end position="336"/>
    </location>
</feature>
<dbReference type="EMBL" id="AJFE02113670">
    <property type="status" value="NOT_ANNOTATED_CDS"/>
    <property type="molecule type" value="Genomic_DNA"/>
</dbReference>
<sequence>MGGLRLLAVALTCCWWPQGSQGKTLRGSFSSTAAQDAQGQRIGHFEFHGDHALLCVRINNIAVAVGKEAKLYLFQAQEWLKLQQSSHGYSCSEKLSKAQLTMTMNQTEHNLTVSQIPSPQTWHVFYADKYTCQDDKENSQVEDIPFEMVLLNPDAEGNPFDHFSAGESGLHEFFFLLVLVYFVIACIYAQSLWQAIKKGGPMHMILKVLTTALLLQAALNFLYCENLVDVGFHVPLVFDIASQIQMLYLLLSLCMGWTIVRMKKSQSRPLQWDSTPASTGIAVFIVMTQSVLLLWEQFEDISHHSYHSHHNLAGILLIVLRICLALSLGCGLYQIITVERSTLKREFYITFAKGCILWFLCHPVLACISVIFSDYQRDKVITIGVILCQSVSMVILYRLFLSHSLYWEVSSLSSVTLPLTISSGHKSRPHF</sequence>